<name>W9RED4_9ROSA</name>
<accession>W9RED4</accession>
<reference evidence="2" key="1">
    <citation type="submission" date="2013-01" db="EMBL/GenBank/DDBJ databases">
        <title>Draft Genome Sequence of a Mulberry Tree, Morus notabilis C.K. Schneid.</title>
        <authorList>
            <person name="He N."/>
            <person name="Zhao S."/>
        </authorList>
    </citation>
    <scope>NUCLEOTIDE SEQUENCE</scope>
</reference>
<dbReference type="Proteomes" id="UP000030645">
    <property type="component" value="Unassembled WGS sequence"/>
</dbReference>
<keyword evidence="2" id="KW-1185">Reference proteome</keyword>
<dbReference type="AlphaFoldDB" id="W9RED4"/>
<sequence>MEELGLQVGLKFTRDGAKTGGTGSGARERRFRGGARKGRLRVVVRWLGMQSRGH</sequence>
<gene>
    <name evidence="1" type="ORF">L484_025741</name>
</gene>
<organism evidence="1 2">
    <name type="scientific">Morus notabilis</name>
    <dbReference type="NCBI Taxonomy" id="981085"/>
    <lineage>
        <taxon>Eukaryota</taxon>
        <taxon>Viridiplantae</taxon>
        <taxon>Streptophyta</taxon>
        <taxon>Embryophyta</taxon>
        <taxon>Tracheophyta</taxon>
        <taxon>Spermatophyta</taxon>
        <taxon>Magnoliopsida</taxon>
        <taxon>eudicotyledons</taxon>
        <taxon>Gunneridae</taxon>
        <taxon>Pentapetalae</taxon>
        <taxon>rosids</taxon>
        <taxon>fabids</taxon>
        <taxon>Rosales</taxon>
        <taxon>Moraceae</taxon>
        <taxon>Moreae</taxon>
        <taxon>Morus</taxon>
    </lineage>
</organism>
<evidence type="ECO:0000313" key="1">
    <source>
        <dbReference type="EMBL" id="EXB67261.1"/>
    </source>
</evidence>
<dbReference type="EMBL" id="KE344562">
    <property type="protein sequence ID" value="EXB67261.1"/>
    <property type="molecule type" value="Genomic_DNA"/>
</dbReference>
<protein>
    <submittedName>
        <fullName evidence="1">Uncharacterized protein</fullName>
    </submittedName>
</protein>
<proteinExistence type="predicted"/>
<evidence type="ECO:0000313" key="2">
    <source>
        <dbReference type="Proteomes" id="UP000030645"/>
    </source>
</evidence>